<gene>
    <name evidence="4" type="ORF">SEMRO_39_G024060.1</name>
</gene>
<evidence type="ECO:0000259" key="2">
    <source>
        <dbReference type="Pfam" id="PF11443"/>
    </source>
</evidence>
<dbReference type="OrthoDB" id="1149618at2759"/>
<dbReference type="EMBL" id="CAICTM010000039">
    <property type="protein sequence ID" value="CAB9498476.1"/>
    <property type="molecule type" value="Genomic_DNA"/>
</dbReference>
<dbReference type="InterPro" id="IPR058580">
    <property type="entry name" value="DUF2828"/>
</dbReference>
<dbReference type="Pfam" id="PF25043">
    <property type="entry name" value="DUF7788"/>
    <property type="match status" value="1"/>
</dbReference>
<dbReference type="Gene3D" id="3.40.50.410">
    <property type="entry name" value="von Willebrand factor, type A domain"/>
    <property type="match status" value="1"/>
</dbReference>
<dbReference type="PANTHER" id="PTHR31373:SF27">
    <property type="entry name" value="TROVE DOMAIN-CONTAINING PROTEIN"/>
    <property type="match status" value="1"/>
</dbReference>
<name>A0A9N8H2L4_9STRA</name>
<dbReference type="SUPFAM" id="SSF53300">
    <property type="entry name" value="vWA-like"/>
    <property type="match status" value="1"/>
</dbReference>
<reference evidence="4" key="1">
    <citation type="submission" date="2020-06" db="EMBL/GenBank/DDBJ databases">
        <authorList>
            <consortium name="Plant Systems Biology data submission"/>
        </authorList>
    </citation>
    <scope>NUCLEOTIDE SEQUENCE</scope>
    <source>
        <strain evidence="4">D6</strain>
    </source>
</reference>
<feature type="domain" description="DUF7788" evidence="3">
    <location>
        <begin position="382"/>
        <end position="603"/>
    </location>
</feature>
<proteinExistence type="predicted"/>
<dbReference type="InterPro" id="IPR056690">
    <property type="entry name" value="DUF7788"/>
</dbReference>
<organism evidence="4 5">
    <name type="scientific">Seminavis robusta</name>
    <dbReference type="NCBI Taxonomy" id="568900"/>
    <lineage>
        <taxon>Eukaryota</taxon>
        <taxon>Sar</taxon>
        <taxon>Stramenopiles</taxon>
        <taxon>Ochrophyta</taxon>
        <taxon>Bacillariophyta</taxon>
        <taxon>Bacillariophyceae</taxon>
        <taxon>Bacillariophycidae</taxon>
        <taxon>Naviculales</taxon>
        <taxon>Naviculaceae</taxon>
        <taxon>Seminavis</taxon>
    </lineage>
</organism>
<evidence type="ECO:0000313" key="4">
    <source>
        <dbReference type="EMBL" id="CAB9498476.1"/>
    </source>
</evidence>
<evidence type="ECO:0000259" key="3">
    <source>
        <dbReference type="Pfam" id="PF25043"/>
    </source>
</evidence>
<dbReference type="Proteomes" id="UP001153069">
    <property type="component" value="Unassembled WGS sequence"/>
</dbReference>
<evidence type="ECO:0000313" key="5">
    <source>
        <dbReference type="Proteomes" id="UP001153069"/>
    </source>
</evidence>
<feature type="region of interest" description="Disordered" evidence="1">
    <location>
        <begin position="1"/>
        <end position="45"/>
    </location>
</feature>
<dbReference type="PANTHER" id="PTHR31373">
    <property type="entry name" value="OS06G0652100 PROTEIN"/>
    <property type="match status" value="1"/>
</dbReference>
<comment type="caution">
    <text evidence="4">The sequence shown here is derived from an EMBL/GenBank/DDBJ whole genome shotgun (WGS) entry which is preliminary data.</text>
</comment>
<dbReference type="Pfam" id="PF11443">
    <property type="entry name" value="DUF2828"/>
    <property type="match status" value="1"/>
</dbReference>
<evidence type="ECO:0000256" key="1">
    <source>
        <dbReference type="SAM" id="MobiDB-lite"/>
    </source>
</evidence>
<feature type="domain" description="DUF2828" evidence="2">
    <location>
        <begin position="185"/>
        <end position="362"/>
    </location>
</feature>
<dbReference type="InterPro" id="IPR011205">
    <property type="entry name" value="UCP015417_vWA"/>
</dbReference>
<dbReference type="AlphaFoldDB" id="A0A9N8H2L4"/>
<keyword evidence="5" id="KW-1185">Reference proteome</keyword>
<protein>
    <submittedName>
        <fullName evidence="4">Uncharacterized protein</fullName>
    </submittedName>
</protein>
<sequence>MTSPNSNGKRPASRSPFRDAVLTGMASRSEEPELPEGMQLGENGSPEFNDAGLGSDILAISQMVRGGDPRSLCDAILKRDSTRDVSDLIILLFVTRNARGGKGEKDLSFQIFLRVWMQYPATAKQLLGLFAHYGYWKDLLLLAVSAKAEEVNGSDAILDESIALMKTQLQKDETAVNKYNSDLAEASSPEEKAKLQKKGPAISLLAKWLPREGTHFDKKLGFVGKFTQATPSSCEDKPWQSKSKAAYRKLVVKLTAFLELPEVLLSAKRDDEINFGKLASKATFRLSRALLNETKSGGVRSEDPKRIRLAELFVDHMAKHGLKGGQVMPHEIVREIMKGNVSRMRETVLDAQWKDMWKRVVDDVRANAKEEGLEFDPTKMVPLSDVSGSMSGVPMEVSIALGIGISEITHPAFQDMVLTFESEPRWHKLNAGDSIVQKVRSLGNAPWGGSTNFEGAYDEILKVCRESRLRREDCPVLIVFSDMQFNEAAGFGYSYYGSNGTRSRAATMHNVICEKFATTAKALGWEDVDPTPIVYWNLRNTGGHPVEKDTAGSVLLSGFSPSLLKLVMNGEALKEEVVEVVEKDGTVRQEKVRVTPEEVLRKMLDDSLYDPVRLVLAASKEKALGDYEPPTSVLESAPMADGFELV</sequence>
<accession>A0A9N8H2L4</accession>
<dbReference type="InterPro" id="IPR036465">
    <property type="entry name" value="vWFA_dom_sf"/>
</dbReference>